<name>A0A835R916_VANPL</name>
<evidence type="ECO:0000313" key="2">
    <source>
        <dbReference type="EMBL" id="KAG0489705.1"/>
    </source>
</evidence>
<evidence type="ECO:0000313" key="3">
    <source>
        <dbReference type="Proteomes" id="UP000636800"/>
    </source>
</evidence>
<gene>
    <name evidence="2" type="ORF">HPP92_006568</name>
    <name evidence="1" type="ORF">HPP92_006827</name>
</gene>
<protein>
    <submittedName>
        <fullName evidence="1">Uncharacterized protein</fullName>
    </submittedName>
</protein>
<dbReference type="AlphaFoldDB" id="A0A835R916"/>
<accession>A0A835R916</accession>
<dbReference type="Proteomes" id="UP000639772">
    <property type="component" value="Chromosome 3"/>
</dbReference>
<evidence type="ECO:0000313" key="1">
    <source>
        <dbReference type="EMBL" id="KAG0488016.1"/>
    </source>
</evidence>
<keyword evidence="3" id="KW-1185">Reference proteome</keyword>
<dbReference type="Proteomes" id="UP000636800">
    <property type="component" value="Chromosome 3"/>
</dbReference>
<proteinExistence type="predicted"/>
<comment type="caution">
    <text evidence="1">The sequence shown here is derived from an EMBL/GenBank/DDBJ whole genome shotgun (WGS) entry which is preliminary data.</text>
</comment>
<reference evidence="3 4" key="1">
    <citation type="journal article" date="2020" name="Nat. Food">
        <title>A phased Vanilla planifolia genome enables genetic improvement of flavour and production.</title>
        <authorList>
            <person name="Hasing T."/>
            <person name="Tang H."/>
            <person name="Brym M."/>
            <person name="Khazi F."/>
            <person name="Huang T."/>
            <person name="Chambers A.H."/>
        </authorList>
    </citation>
    <scope>NUCLEOTIDE SEQUENCE [LARGE SCALE GENOMIC DNA]</scope>
    <source>
        <tissue evidence="1">Leaf</tissue>
    </source>
</reference>
<dbReference type="EMBL" id="JADCNL010000003">
    <property type="protein sequence ID" value="KAG0488016.1"/>
    <property type="molecule type" value="Genomic_DNA"/>
</dbReference>
<sequence>MSEISLSALDNYGIFGSNGQGVRLVAGSWGWIPGKCLSQVPFLHLLAEILLVWVLLSFHCQAHGEYERRRYTGIPRNFTVVGLLNGLIRLMIEGSARVEGDEQEDGDDDLDNEFNFNSIDEDYGMAFSA</sequence>
<organism evidence="1 3">
    <name type="scientific">Vanilla planifolia</name>
    <name type="common">Vanilla</name>
    <dbReference type="NCBI Taxonomy" id="51239"/>
    <lineage>
        <taxon>Eukaryota</taxon>
        <taxon>Viridiplantae</taxon>
        <taxon>Streptophyta</taxon>
        <taxon>Embryophyta</taxon>
        <taxon>Tracheophyta</taxon>
        <taxon>Spermatophyta</taxon>
        <taxon>Magnoliopsida</taxon>
        <taxon>Liliopsida</taxon>
        <taxon>Asparagales</taxon>
        <taxon>Orchidaceae</taxon>
        <taxon>Vanilloideae</taxon>
        <taxon>Vanilleae</taxon>
        <taxon>Vanilla</taxon>
    </lineage>
</organism>
<evidence type="ECO:0000313" key="4">
    <source>
        <dbReference type="Proteomes" id="UP000639772"/>
    </source>
</evidence>
<dbReference type="EMBL" id="JADCNM010000003">
    <property type="protein sequence ID" value="KAG0489705.1"/>
    <property type="molecule type" value="Genomic_DNA"/>
</dbReference>